<comment type="caution">
    <text evidence="3">The sequence shown here is derived from an EMBL/GenBank/DDBJ whole genome shotgun (WGS) entry which is preliminary data.</text>
</comment>
<keyword evidence="4" id="KW-1185">Reference proteome</keyword>
<feature type="compositionally biased region" description="Basic and acidic residues" evidence="2">
    <location>
        <begin position="113"/>
        <end position="122"/>
    </location>
</feature>
<feature type="coiled-coil region" evidence="1">
    <location>
        <begin position="648"/>
        <end position="675"/>
    </location>
</feature>
<evidence type="ECO:0000313" key="3">
    <source>
        <dbReference type="EMBL" id="OAE24189.1"/>
    </source>
</evidence>
<evidence type="ECO:0000256" key="1">
    <source>
        <dbReference type="SAM" id="Coils"/>
    </source>
</evidence>
<feature type="coiled-coil region" evidence="1">
    <location>
        <begin position="478"/>
        <end position="623"/>
    </location>
</feature>
<reference evidence="3" key="1">
    <citation type="submission" date="2016-03" db="EMBL/GenBank/DDBJ databases">
        <title>Mechanisms controlling the formation of the plant cell surface in tip-growing cells are functionally conserved among land plants.</title>
        <authorList>
            <person name="Honkanen S."/>
            <person name="Jones V.A."/>
            <person name="Morieri G."/>
            <person name="Champion C."/>
            <person name="Hetherington A.J."/>
            <person name="Kelly S."/>
            <person name="Saint-Marcoux D."/>
            <person name="Proust H."/>
            <person name="Prescott H."/>
            <person name="Dolan L."/>
        </authorList>
    </citation>
    <scope>NUCLEOTIDE SEQUENCE [LARGE SCALE GENOMIC DNA]</scope>
    <source>
        <tissue evidence="3">Whole gametophyte</tissue>
    </source>
</reference>
<feature type="compositionally biased region" description="Polar residues" evidence="2">
    <location>
        <begin position="150"/>
        <end position="176"/>
    </location>
</feature>
<keyword evidence="1" id="KW-0175">Coiled coil</keyword>
<dbReference type="Proteomes" id="UP000077202">
    <property type="component" value="Unassembled WGS sequence"/>
</dbReference>
<gene>
    <name evidence="3" type="ORF">AXG93_2752s2060</name>
</gene>
<protein>
    <submittedName>
        <fullName evidence="3">Uncharacterized protein</fullName>
    </submittedName>
</protein>
<feature type="region of interest" description="Disordered" evidence="2">
    <location>
        <begin position="113"/>
        <end position="212"/>
    </location>
</feature>
<sequence>MARVCIMQIVPSSVPLGTENAAVSGGMGCVSRVLLSPYAGFQIPAIRRNTAFLPKTGVSLRTSLSLQGRTSEKCRHPMITALSDDSAGKNGSANCGNGKAAFETLDVIHEEDARPAVDDRTSVDSSAGQPSMSFAGDQRDVRGVFPSIVPSVSNNTQNLTGNENSSKGPTSGSVTLFSGHDKSVFLNSSDYDPTKTRRASPVENGGSVDGDERNERYFKESEKPSFVSLVWEAGAKIEGVTTDVRQEENEPNEQSLSLIIDEDYRARKNEFPFKPRAATRMKARLSRDSRMHLRSLVKIMLEVLGATPTPAEVGSSSVEPVLNIADSLITNLEFRSTVFILGRHNQRWKAFWKQALLGAQVPRRFSEAKEVWSSIGDATQRTLWLPREDDAFDIFFRNMIEIQKNILQMTAVQGKLAWIRLQQQYYRKLMALEEILATFPNSEDELNSREVELLAYTEKLLTQAKMNQEAYASSQEALSTAEEMVFHLQTQVDELKEDVVSRDNLLRLLQKEGTLSSQSLQRAAQSLQDAEKKMVELERRVHVGEDLLYKERDKLTAALRTAGLHEHALKIAELKVAELTAEVTSLKESLGTGKGVEQLTAQVKTLEQELRSRDRLLLEIKEETLRSTEALKLAAQIKQDLNATRQREIHLTQTLEAANEKIKELEGQLAHNVRATRAEGILKQSQKMLSEVKSEVELLRQGVEARDRAINIMKDEVDTNIDLLRSAARNREELRNMNRHVGELRMELESRDAKLSMMREEMALIIDLAKKQQSPRKSRSKTIAQSPATSTSSSSPVDVEELKPKRKTPVRKSRESGTSSSPARKPNGTRRTTRSPPQLP</sequence>
<name>A0A176VTQ6_MARPO</name>
<dbReference type="EMBL" id="LVLJ01002675">
    <property type="protein sequence ID" value="OAE24189.1"/>
    <property type="molecule type" value="Genomic_DNA"/>
</dbReference>
<feature type="compositionally biased region" description="Polar residues" evidence="2">
    <location>
        <begin position="123"/>
        <end position="132"/>
    </location>
</feature>
<feature type="region of interest" description="Disordered" evidence="2">
    <location>
        <begin position="769"/>
        <end position="840"/>
    </location>
</feature>
<accession>A0A176VTQ6</accession>
<dbReference type="AlphaFoldDB" id="A0A176VTQ6"/>
<feature type="compositionally biased region" description="Low complexity" evidence="2">
    <location>
        <begin position="786"/>
        <end position="796"/>
    </location>
</feature>
<evidence type="ECO:0000256" key="2">
    <source>
        <dbReference type="SAM" id="MobiDB-lite"/>
    </source>
</evidence>
<organism evidence="3 4">
    <name type="scientific">Marchantia polymorpha subsp. ruderalis</name>
    <dbReference type="NCBI Taxonomy" id="1480154"/>
    <lineage>
        <taxon>Eukaryota</taxon>
        <taxon>Viridiplantae</taxon>
        <taxon>Streptophyta</taxon>
        <taxon>Embryophyta</taxon>
        <taxon>Marchantiophyta</taxon>
        <taxon>Marchantiopsida</taxon>
        <taxon>Marchantiidae</taxon>
        <taxon>Marchantiales</taxon>
        <taxon>Marchantiaceae</taxon>
        <taxon>Marchantia</taxon>
    </lineage>
</organism>
<proteinExistence type="predicted"/>
<evidence type="ECO:0000313" key="4">
    <source>
        <dbReference type="Proteomes" id="UP000077202"/>
    </source>
</evidence>